<dbReference type="InterPro" id="IPR008784">
    <property type="entry name" value="Podovirus_Gp16"/>
</dbReference>
<protein>
    <submittedName>
        <fullName evidence="1">Phage DNA encapsidation protein</fullName>
    </submittedName>
</protein>
<dbReference type="Pfam" id="PF05894">
    <property type="entry name" value="Podovirus_Gp16"/>
    <property type="match status" value="1"/>
</dbReference>
<dbReference type="EMBL" id="JANLCJ010000024">
    <property type="protein sequence ID" value="MCS5736410.1"/>
    <property type="molecule type" value="Genomic_DNA"/>
</dbReference>
<gene>
    <name evidence="1" type="ORF">N1032_21995</name>
</gene>
<comment type="caution">
    <text evidence="1">The sequence shown here is derived from an EMBL/GenBank/DDBJ whole genome shotgun (WGS) entry which is preliminary data.</text>
</comment>
<dbReference type="RefSeq" id="WP_259542332.1">
    <property type="nucleotide sequence ID" value="NZ_JANLCJ010000024.1"/>
</dbReference>
<proteinExistence type="predicted"/>
<name>A0ABT2H8X6_9MICO</name>
<evidence type="ECO:0000313" key="2">
    <source>
        <dbReference type="Proteomes" id="UP001165586"/>
    </source>
</evidence>
<sequence>MKYYSTTKIDKKDATYNVIFGERSNGKTYALLEKGVKDYVKTGRQMAYVRRWKEDITGRRAARLFAGLNENGAIEKITKGAFKGVHYWAGKFYLCNYDEAGKVIYADTDIVAFAFALSDGEHDKSTSFPNVGTIIFDEFLTNRLYLNDEFVLFMNCISTIVRKREDVKIYMLGNTVNKYCPYFAEMGLEHILKMKQGTIDVYTYGDSPLTVAVEYCNSPDNPNKEQSHKYFAFNNPKLSMITGGAWELNIYPHLPYKYKPKDILLTFFIDFNDTVYQCEVIQIGDNTFIYVHNKSTPIKDLDNDLIYSLDYSAKPNYNRSVFKPMSKVQQRIAWFFTHDRVFYQDNNVGDAIANYLKICKR</sequence>
<organism evidence="1 2">
    <name type="scientific">Herbiconiux daphne</name>
    <dbReference type="NCBI Taxonomy" id="2970914"/>
    <lineage>
        <taxon>Bacteria</taxon>
        <taxon>Bacillati</taxon>
        <taxon>Actinomycetota</taxon>
        <taxon>Actinomycetes</taxon>
        <taxon>Micrococcales</taxon>
        <taxon>Microbacteriaceae</taxon>
        <taxon>Herbiconiux</taxon>
    </lineage>
</organism>
<dbReference type="Proteomes" id="UP001165586">
    <property type="component" value="Unassembled WGS sequence"/>
</dbReference>
<accession>A0ABT2H8X6</accession>
<keyword evidence="2" id="KW-1185">Reference proteome</keyword>
<reference evidence="1" key="1">
    <citation type="submission" date="2022-08" db="EMBL/GenBank/DDBJ databases">
        <authorList>
            <person name="Deng Y."/>
            <person name="Han X.-F."/>
            <person name="Zhang Y.-Q."/>
        </authorList>
    </citation>
    <scope>NUCLEOTIDE SEQUENCE</scope>
    <source>
        <strain evidence="1">CPCC 203386</strain>
    </source>
</reference>
<evidence type="ECO:0000313" key="1">
    <source>
        <dbReference type="EMBL" id="MCS5736410.1"/>
    </source>
</evidence>